<evidence type="ECO:0000256" key="9">
    <source>
        <dbReference type="ARBA" id="ARBA00023237"/>
    </source>
</evidence>
<reference evidence="13 14" key="1">
    <citation type="submission" date="2019-01" db="EMBL/GenBank/DDBJ databases">
        <authorList>
            <person name="Chen W.-M."/>
        </authorList>
    </citation>
    <scope>NUCLEOTIDE SEQUENCE [LARGE SCALE GENOMIC DNA]</scope>
    <source>
        <strain evidence="13 14">BBQ-12</strain>
    </source>
</reference>
<dbReference type="Gene3D" id="2.40.170.20">
    <property type="entry name" value="TonB-dependent receptor, beta-barrel domain"/>
    <property type="match status" value="1"/>
</dbReference>
<protein>
    <submittedName>
        <fullName evidence="13">SusC/RagA family TonB-linked outer membrane protein</fullName>
    </submittedName>
</protein>
<dbReference type="GO" id="GO:0006826">
    <property type="term" value="P:iron ion transport"/>
    <property type="evidence" value="ECO:0007669"/>
    <property type="project" value="UniProtKB-KW"/>
</dbReference>
<comment type="caution">
    <text evidence="13">The sequence shown here is derived from an EMBL/GenBank/DDBJ whole genome shotgun (WGS) entry which is preliminary data.</text>
</comment>
<keyword evidence="14" id="KW-1185">Reference proteome</keyword>
<dbReference type="GO" id="GO:0009279">
    <property type="term" value="C:cell outer membrane"/>
    <property type="evidence" value="ECO:0007669"/>
    <property type="project" value="UniProtKB-SubCell"/>
</dbReference>
<dbReference type="PROSITE" id="PS52016">
    <property type="entry name" value="TONB_DEPENDENT_REC_3"/>
    <property type="match status" value="1"/>
</dbReference>
<organism evidence="13 14">
    <name type="scientific">Flavobacterium sufflavum</name>
    <dbReference type="NCBI Taxonomy" id="1921138"/>
    <lineage>
        <taxon>Bacteria</taxon>
        <taxon>Pseudomonadati</taxon>
        <taxon>Bacteroidota</taxon>
        <taxon>Flavobacteriia</taxon>
        <taxon>Flavobacteriales</taxon>
        <taxon>Flavobacteriaceae</taxon>
        <taxon>Flavobacterium</taxon>
    </lineage>
</organism>
<evidence type="ECO:0000256" key="4">
    <source>
        <dbReference type="ARBA" id="ARBA00022496"/>
    </source>
</evidence>
<name>A0A437KR64_9FLAO</name>
<evidence type="ECO:0000256" key="10">
    <source>
        <dbReference type="PROSITE-ProRule" id="PRU01360"/>
    </source>
</evidence>
<dbReference type="InterPro" id="IPR011662">
    <property type="entry name" value="Secretin/TonB_short_N"/>
</dbReference>
<dbReference type="Pfam" id="PF07660">
    <property type="entry name" value="STN"/>
    <property type="match status" value="1"/>
</dbReference>
<evidence type="ECO:0000256" key="7">
    <source>
        <dbReference type="ARBA" id="ARBA00023077"/>
    </source>
</evidence>
<keyword evidence="3 10" id="KW-1134">Transmembrane beta strand</keyword>
<evidence type="ECO:0000256" key="5">
    <source>
        <dbReference type="ARBA" id="ARBA00022692"/>
    </source>
</evidence>
<evidence type="ECO:0000313" key="13">
    <source>
        <dbReference type="EMBL" id="RVT74421.1"/>
    </source>
</evidence>
<comment type="similarity">
    <text evidence="10 11">Belongs to the TonB-dependent receptor family.</text>
</comment>
<dbReference type="RefSeq" id="WP_128196192.1">
    <property type="nucleotide sequence ID" value="NZ_SACJ01000008.1"/>
</dbReference>
<keyword evidence="7 11" id="KW-0798">TonB box</keyword>
<keyword evidence="9 10" id="KW-0998">Cell outer membrane</keyword>
<evidence type="ECO:0000313" key="14">
    <source>
        <dbReference type="Proteomes" id="UP000285211"/>
    </source>
</evidence>
<keyword evidence="5 10" id="KW-0812">Transmembrane</keyword>
<dbReference type="Pfam" id="PF00593">
    <property type="entry name" value="TonB_dep_Rec_b-barrel"/>
    <property type="match status" value="1"/>
</dbReference>
<dbReference type="Pfam" id="PF07715">
    <property type="entry name" value="Plug"/>
    <property type="match status" value="1"/>
</dbReference>
<dbReference type="InterPro" id="IPR012910">
    <property type="entry name" value="Plug_dom"/>
</dbReference>
<dbReference type="InterPro" id="IPR036942">
    <property type="entry name" value="Beta-barrel_TonB_sf"/>
</dbReference>
<dbReference type="OrthoDB" id="9768177at2"/>
<sequence>MKKIIKGKWLSPYLPKISLKMKLTTLLLILSLVRIQASTYSQNTKLTLNVNNTSVEQLFNKIESVSEYRFLFESNLIDLDRKVSVNVEKKKIIEILDKVFKGTDITYTINDRQILLFKKKEQTNQIAINTVVKSVIEQDDKITGVVKDAQGMPLPGVNVLEKGTKNVAGTDIDGKFTLRLSNSNAVLQVSYVGFKNKEVKVGGRSSITIVLEENLESLDEVKVVSFGYGTIKKENLLGSVASIGAKELSKIPVTNVAEAMAGRLAGVSVQSVDGAPGADIMIRVRGGGSITQDNSPLYVVDGFIVSNINDIPPGDILSIDILKDAATTAIYGAQGANGVVIITTKKPKAGKTTVTFNHYTQFLKLPTDRKMDVLSPYEYVTMQYETARMKSDADVRNFEKFYGKFDDLELYKYKKANDWQEDVLGKSTISYYNNISVSGGTETTKLSLSYTNNNDEGLMIGSGLNRDVINFKINHEITKKLKLDASARITNLEVDGAGTSGGAQVRVKNLVTSRPTNGIADELEFDIANVDNEDDYQAFVLNLINPVELAKQDWRKRITKSYVINGGLTWDILDNLTAKTVFTSSKTYGENLRFFGPLTGTSQQEGNSLPLGTKDDSEGLSYRVSNTVNYDFKNIGEHQLGILVGQEVLSRGGKAQSVRVENFRASITPEEMFAAMALGTVVEHKTENYTDENWSSLFGRANYSYKDKYLFTATIRRDASSKFSGKNNIGIFPAFAAGWKISSEPFLKNSKIVDELKLRVSYGETGNDRIPANSTKFLFQAETNNGPGLGTNAYNVYYGVAGSTLFNPDLIWETTINRNLGLDFRLFNSVINGSVDLYRNTTKDLLLQSAISQTSGFSSQWANIGSTQNEGIELAMNASLINKKDFSLNLNFNFGINKTKIVELDGTTERFFQSNWASTDLKDRDDYYLQVGKSIGLIYGYVNDGMYTVDDFDSYNATTRSYVLKAGIPDNKGILGVSSIKPGYMKLKDLNGDGVINTNDRKVIGNALPKAQGGFGLTGNVKGFDFTAFFNWSLGNDVYNTGKIDYNQLYRTSYGNMLNTMNSSNRFTYIDMDGSYTGTPGGIVTDLGQLAEMNQGKTIWSGNNSFGGATAVVSDWAIEDGSYLRLNNVTIGYSVPLKDFKKSPVSSLRFFVTGTNLALWTKYSGYDPDVNSSRSSTTAVLAPGLDYSSYPKSRTFTFGVNATF</sequence>
<dbReference type="SUPFAM" id="SSF56935">
    <property type="entry name" value="Porins"/>
    <property type="match status" value="1"/>
</dbReference>
<dbReference type="InterPro" id="IPR023996">
    <property type="entry name" value="TonB-dep_OMP_SusC/RagA"/>
</dbReference>
<dbReference type="Proteomes" id="UP000285211">
    <property type="component" value="Unassembled WGS sequence"/>
</dbReference>
<proteinExistence type="inferred from homology"/>
<dbReference type="AlphaFoldDB" id="A0A437KR64"/>
<comment type="subcellular location">
    <subcellularLocation>
        <location evidence="1 10">Cell outer membrane</location>
        <topology evidence="1 10">Multi-pass membrane protein</topology>
    </subcellularLocation>
</comment>
<evidence type="ECO:0000256" key="3">
    <source>
        <dbReference type="ARBA" id="ARBA00022452"/>
    </source>
</evidence>
<keyword evidence="2 10" id="KW-0813">Transport</keyword>
<dbReference type="Pfam" id="PF13715">
    <property type="entry name" value="CarbopepD_reg_2"/>
    <property type="match status" value="1"/>
</dbReference>
<evidence type="ECO:0000256" key="2">
    <source>
        <dbReference type="ARBA" id="ARBA00022448"/>
    </source>
</evidence>
<evidence type="ECO:0000256" key="6">
    <source>
        <dbReference type="ARBA" id="ARBA00023004"/>
    </source>
</evidence>
<evidence type="ECO:0000259" key="12">
    <source>
        <dbReference type="SMART" id="SM00965"/>
    </source>
</evidence>
<dbReference type="InterPro" id="IPR039426">
    <property type="entry name" value="TonB-dep_rcpt-like"/>
</dbReference>
<feature type="domain" description="Secretin/TonB short N-terminal" evidence="12">
    <location>
        <begin position="68"/>
        <end position="119"/>
    </location>
</feature>
<evidence type="ECO:0000256" key="11">
    <source>
        <dbReference type="RuleBase" id="RU003357"/>
    </source>
</evidence>
<dbReference type="NCBIfam" id="TIGR04056">
    <property type="entry name" value="OMP_RagA_SusC"/>
    <property type="match status" value="1"/>
</dbReference>
<gene>
    <name evidence="13" type="ORF">EOD40_12970</name>
</gene>
<dbReference type="InterPro" id="IPR023997">
    <property type="entry name" value="TonB-dep_OMP_SusC/RagA_CS"/>
</dbReference>
<evidence type="ECO:0000256" key="8">
    <source>
        <dbReference type="ARBA" id="ARBA00023136"/>
    </source>
</evidence>
<dbReference type="EMBL" id="SACJ01000008">
    <property type="protein sequence ID" value="RVT74421.1"/>
    <property type="molecule type" value="Genomic_DNA"/>
</dbReference>
<dbReference type="SUPFAM" id="SSF49464">
    <property type="entry name" value="Carboxypeptidase regulatory domain-like"/>
    <property type="match status" value="1"/>
</dbReference>
<dbReference type="SMART" id="SM00965">
    <property type="entry name" value="STN"/>
    <property type="match status" value="1"/>
</dbReference>
<dbReference type="InterPro" id="IPR000531">
    <property type="entry name" value="Beta-barrel_TonB"/>
</dbReference>
<dbReference type="Gene3D" id="2.170.130.10">
    <property type="entry name" value="TonB-dependent receptor, plug domain"/>
    <property type="match status" value="1"/>
</dbReference>
<keyword evidence="8 10" id="KW-0472">Membrane</keyword>
<evidence type="ECO:0000256" key="1">
    <source>
        <dbReference type="ARBA" id="ARBA00004571"/>
    </source>
</evidence>
<keyword evidence="6" id="KW-0408">Iron</keyword>
<accession>A0A437KR64</accession>
<dbReference type="Gene3D" id="2.60.40.1120">
    <property type="entry name" value="Carboxypeptidase-like, regulatory domain"/>
    <property type="match status" value="1"/>
</dbReference>
<dbReference type="InterPro" id="IPR037066">
    <property type="entry name" value="Plug_dom_sf"/>
</dbReference>
<keyword evidence="4" id="KW-0406">Ion transport</keyword>
<dbReference type="NCBIfam" id="TIGR04057">
    <property type="entry name" value="SusC_RagA_signa"/>
    <property type="match status" value="1"/>
</dbReference>
<keyword evidence="4" id="KW-0410">Iron transport</keyword>
<dbReference type="InterPro" id="IPR008969">
    <property type="entry name" value="CarboxyPept-like_regulatory"/>
</dbReference>